<dbReference type="InterPro" id="IPR049304">
    <property type="entry name" value="Gly_rich_dom"/>
</dbReference>
<feature type="domain" description="Laminin G" evidence="3">
    <location>
        <begin position="182"/>
        <end position="313"/>
    </location>
</feature>
<keyword evidence="5" id="KW-1185">Reference proteome</keyword>
<dbReference type="InterPro" id="IPR001791">
    <property type="entry name" value="Laminin_G"/>
</dbReference>
<dbReference type="CDD" id="cd00110">
    <property type="entry name" value="LamG"/>
    <property type="match status" value="1"/>
</dbReference>
<keyword evidence="2" id="KW-0812">Transmembrane</keyword>
<evidence type="ECO:0000259" key="3">
    <source>
        <dbReference type="SMART" id="SM00282"/>
    </source>
</evidence>
<reference evidence="4" key="2">
    <citation type="submission" date="2022-01" db="EMBL/GenBank/DDBJ databases">
        <authorList>
            <person name="Hirooka S."/>
            <person name="Miyagishima S.Y."/>
        </authorList>
    </citation>
    <scope>NUCLEOTIDE SEQUENCE</scope>
    <source>
        <strain evidence="4">NBRC 102759</strain>
    </source>
</reference>
<sequence>MNQVVIWVIVGLIFLLGVVGFLIFVSYKDHSSSSSSASSSSASSKKKASPPSPGQITYSSPGDHVWTCPDGLTSVDVKVVGGGGGGGSGWSTGECGGGGSAATYVHLKSMPVIPGTSYVASVGKGGSAGENGQSSGFYVKDKTTFVPPTSRSYLDSDGFTVFNFNAITLDYGFFNRGVDNPTTFSVCAWFKSTSSSGILEFSSIIPPSGSYDRILCLSKNGKVKAGVNGGTSTSVVSTADANYLDGKWHFAVFTANGSSIYLYVDGALKDSTSGVGGNYSGHWILGVTNPWNFLDVSNDYYTGLLKGVAISNDVCLTAHQVSELYGASDFVKFQSVLNGISSDWFQMDNPKVLAPGGSGGGNAGTESPGSRAVPSLPGIPSAASVEGSAGNGNSTGGSSLYENYGAGANGSCSSSPPSKAADGVVIISWN</sequence>
<feature type="compositionally biased region" description="Low complexity" evidence="1">
    <location>
        <begin position="32"/>
        <end position="43"/>
    </location>
</feature>
<evidence type="ECO:0000256" key="1">
    <source>
        <dbReference type="SAM" id="MobiDB-lite"/>
    </source>
</evidence>
<dbReference type="Pfam" id="PF13385">
    <property type="entry name" value="Laminin_G_3"/>
    <property type="match status" value="1"/>
</dbReference>
<feature type="region of interest" description="Disordered" evidence="1">
    <location>
        <begin position="355"/>
        <end position="378"/>
    </location>
</feature>
<reference evidence="4" key="1">
    <citation type="journal article" date="2022" name="Proc. Natl. Acad. Sci. U.S.A.">
        <title>Life cycle and functional genomics of the unicellular red alga Galdieria for elucidating algal and plant evolution and industrial use.</title>
        <authorList>
            <person name="Hirooka S."/>
            <person name="Itabashi T."/>
            <person name="Ichinose T.M."/>
            <person name="Onuma R."/>
            <person name="Fujiwara T."/>
            <person name="Yamashita S."/>
            <person name="Jong L.W."/>
            <person name="Tomita R."/>
            <person name="Iwane A.H."/>
            <person name="Miyagishima S.Y."/>
        </authorList>
    </citation>
    <scope>NUCLEOTIDE SEQUENCE</scope>
    <source>
        <strain evidence="4">NBRC 102759</strain>
    </source>
</reference>
<feature type="region of interest" description="Disordered" evidence="1">
    <location>
        <begin position="31"/>
        <end position="60"/>
    </location>
</feature>
<dbReference type="Gene3D" id="2.60.120.200">
    <property type="match status" value="1"/>
</dbReference>
<evidence type="ECO:0000313" key="4">
    <source>
        <dbReference type="EMBL" id="GJQ10152.1"/>
    </source>
</evidence>
<dbReference type="SMART" id="SM00282">
    <property type="entry name" value="LamG"/>
    <property type="match status" value="1"/>
</dbReference>
<accession>A0A9C7PV30</accession>
<dbReference type="Proteomes" id="UP001061958">
    <property type="component" value="Unassembled WGS sequence"/>
</dbReference>
<protein>
    <recommendedName>
        <fullName evidence="3">Laminin G domain-containing protein</fullName>
    </recommendedName>
</protein>
<proteinExistence type="predicted"/>
<keyword evidence="2" id="KW-0472">Membrane</keyword>
<comment type="caution">
    <text evidence="4">The sequence shown here is derived from an EMBL/GenBank/DDBJ whole genome shotgun (WGS) entry which is preliminary data.</text>
</comment>
<evidence type="ECO:0000256" key="2">
    <source>
        <dbReference type="SAM" id="Phobius"/>
    </source>
</evidence>
<keyword evidence="2" id="KW-1133">Transmembrane helix</keyword>
<feature type="transmembrane region" description="Helical" evidence="2">
    <location>
        <begin position="6"/>
        <end position="27"/>
    </location>
</feature>
<dbReference type="EMBL" id="BQMJ01000013">
    <property type="protein sequence ID" value="GJQ10152.1"/>
    <property type="molecule type" value="Genomic_DNA"/>
</dbReference>
<evidence type="ECO:0000313" key="5">
    <source>
        <dbReference type="Proteomes" id="UP001061958"/>
    </source>
</evidence>
<organism evidence="4 5">
    <name type="scientific">Galdieria partita</name>
    <dbReference type="NCBI Taxonomy" id="83374"/>
    <lineage>
        <taxon>Eukaryota</taxon>
        <taxon>Rhodophyta</taxon>
        <taxon>Bangiophyceae</taxon>
        <taxon>Galdieriales</taxon>
        <taxon>Galdieriaceae</taxon>
        <taxon>Galdieria</taxon>
    </lineage>
</organism>
<dbReference type="SUPFAM" id="SSF49899">
    <property type="entry name" value="Concanavalin A-like lectins/glucanases"/>
    <property type="match status" value="1"/>
</dbReference>
<dbReference type="Pfam" id="PF21722">
    <property type="entry name" value="Gly_rich_2"/>
    <property type="match status" value="1"/>
</dbReference>
<name>A0A9C7PV30_9RHOD</name>
<dbReference type="InterPro" id="IPR013320">
    <property type="entry name" value="ConA-like_dom_sf"/>
</dbReference>
<gene>
    <name evidence="4" type="ORF">GpartN1_g1943.t1</name>
</gene>
<dbReference type="AlphaFoldDB" id="A0A9C7PV30"/>